<evidence type="ECO:0000313" key="6">
    <source>
        <dbReference type="EMBL" id="UVI30940.1"/>
    </source>
</evidence>
<dbReference type="PRINTS" id="PR00032">
    <property type="entry name" value="HTHARAC"/>
</dbReference>
<dbReference type="SMART" id="SM00342">
    <property type="entry name" value="HTH_ARAC"/>
    <property type="match status" value="1"/>
</dbReference>
<feature type="transmembrane region" description="Helical" evidence="4">
    <location>
        <begin position="20"/>
        <end position="42"/>
    </location>
</feature>
<keyword evidence="1" id="KW-0805">Transcription regulation</keyword>
<reference evidence="6" key="1">
    <citation type="submission" date="2022-01" db="EMBL/GenBank/DDBJ databases">
        <title>Paenibacillus spongiae sp. nov., isolated from marine sponge.</title>
        <authorList>
            <person name="Li Z."/>
            <person name="Zhang M."/>
        </authorList>
    </citation>
    <scope>NUCLEOTIDE SEQUENCE</scope>
    <source>
        <strain evidence="6">PHS-Z3</strain>
    </source>
</reference>
<evidence type="ECO:0000259" key="5">
    <source>
        <dbReference type="PROSITE" id="PS01124"/>
    </source>
</evidence>
<evidence type="ECO:0000313" key="7">
    <source>
        <dbReference type="Proteomes" id="UP001057877"/>
    </source>
</evidence>
<evidence type="ECO:0000256" key="1">
    <source>
        <dbReference type="ARBA" id="ARBA00023015"/>
    </source>
</evidence>
<dbReference type="PANTHER" id="PTHR43280">
    <property type="entry name" value="ARAC-FAMILY TRANSCRIPTIONAL REGULATOR"/>
    <property type="match status" value="1"/>
</dbReference>
<evidence type="ECO:0000256" key="2">
    <source>
        <dbReference type="ARBA" id="ARBA00023125"/>
    </source>
</evidence>
<keyword evidence="3" id="KW-0804">Transcription</keyword>
<accession>A0ABY5SDY6</accession>
<keyword evidence="7" id="KW-1185">Reference proteome</keyword>
<keyword evidence="4" id="KW-0472">Membrane</keyword>
<dbReference type="InterPro" id="IPR018060">
    <property type="entry name" value="HTH_AraC"/>
</dbReference>
<dbReference type="InterPro" id="IPR020449">
    <property type="entry name" value="Tscrpt_reg_AraC-type_HTH"/>
</dbReference>
<dbReference type="RefSeq" id="WP_258387003.1">
    <property type="nucleotide sequence ID" value="NZ_CP091430.1"/>
</dbReference>
<dbReference type="PROSITE" id="PS01124">
    <property type="entry name" value="HTH_ARAC_FAMILY_2"/>
    <property type="match status" value="1"/>
</dbReference>
<dbReference type="Proteomes" id="UP001057877">
    <property type="component" value="Chromosome"/>
</dbReference>
<dbReference type="InterPro" id="IPR041522">
    <property type="entry name" value="CdaR_GGDEF"/>
</dbReference>
<dbReference type="InterPro" id="IPR009057">
    <property type="entry name" value="Homeodomain-like_sf"/>
</dbReference>
<dbReference type="SUPFAM" id="SSF46689">
    <property type="entry name" value="Homeodomain-like"/>
    <property type="match status" value="1"/>
</dbReference>
<proteinExistence type="predicted"/>
<feature type="transmembrane region" description="Helical" evidence="4">
    <location>
        <begin position="290"/>
        <end position="310"/>
    </location>
</feature>
<dbReference type="EMBL" id="CP091430">
    <property type="protein sequence ID" value="UVI30940.1"/>
    <property type="molecule type" value="Genomic_DNA"/>
</dbReference>
<evidence type="ECO:0000256" key="3">
    <source>
        <dbReference type="ARBA" id="ARBA00023163"/>
    </source>
</evidence>
<gene>
    <name evidence="6" type="ORF">L1F29_03470</name>
</gene>
<name>A0ABY5SDY6_9BACL</name>
<dbReference type="PANTHER" id="PTHR43280:SF28">
    <property type="entry name" value="HTH-TYPE TRANSCRIPTIONAL ACTIVATOR RHAS"/>
    <property type="match status" value="1"/>
</dbReference>
<dbReference type="PROSITE" id="PS00041">
    <property type="entry name" value="HTH_ARAC_FAMILY_1"/>
    <property type="match status" value="1"/>
</dbReference>
<keyword evidence="2" id="KW-0238">DNA-binding</keyword>
<keyword evidence="4" id="KW-1133">Transmembrane helix</keyword>
<sequence length="762" mass="89495">MDKEYRANRNETFLKDLFSYFLIIFISIIISTAAYFISVQIIQDEIDKAHYNSLNQVKRIVDDRLSEVSKLFLQMGLDQRIQIAMNYGASLKPGEIFNLAQIQKDLLKYKLTNPIIKEIYIYFGNNEIILYDNGKIPLDALDKAGLHRNPILTRQWLEGREAGFIPYKDNNLQNEIVFMESLPSPRKKNMSGKLIVVFDEKIINPLIEGLKWIDENEILIVDKYNRAFLFGEKYDSFGLISEENFDNLTSTNNSKEYVTSHVSSNITKWKYISVIPRHIYFGRVKQVKSVIYVSLFLCLLFGGFVAYFFAYRNYKPMNKLIQFIRSDIKHSYTREENEYDFIKNVLEKVFKEKEVINVQISKQRDKLRNQFMTKMVKGKLHFDGVEEMLVLYDIQISNDNFYVVMVFFDISNLFFENGEDDDMDNLDMANFIVQNIAEELVNEKFRGFYLQDDDYSICLVDIGKEDLHGSERDIKAIVQQIKKFTQEKFGISLSVAISQYEKGFSGISQAYKEAVEVMEYHILMGRSEVLSYSDLQRYNNTIHQNHLLHDEHQFINYVLVMDYDNAKRVFNTIIQEWFINDMPSLQLAKCRMYSIINSLIIALKELKKSYGEEFIQNVQLIDSLLQCESLSELKHEIVEMMDRIELYFKRDDPYKREEIHIKVMSYIKEHYSVQELNVSKIADEFQIDVPYLSKSFKKGTGMGPLKFLQMIRIDKAKELLVNTNTNIRDISTEVGYISTVSFTRVFKQYEGITPGAYRNIMK</sequence>
<dbReference type="Gene3D" id="1.10.10.60">
    <property type="entry name" value="Homeodomain-like"/>
    <property type="match status" value="2"/>
</dbReference>
<organism evidence="6 7">
    <name type="scientific">Paenibacillus spongiae</name>
    <dbReference type="NCBI Taxonomy" id="2909671"/>
    <lineage>
        <taxon>Bacteria</taxon>
        <taxon>Bacillati</taxon>
        <taxon>Bacillota</taxon>
        <taxon>Bacilli</taxon>
        <taxon>Bacillales</taxon>
        <taxon>Paenibacillaceae</taxon>
        <taxon>Paenibacillus</taxon>
    </lineage>
</organism>
<keyword evidence="4" id="KW-0812">Transmembrane</keyword>
<dbReference type="InterPro" id="IPR018062">
    <property type="entry name" value="HTH_AraC-typ_CS"/>
</dbReference>
<dbReference type="Pfam" id="PF12833">
    <property type="entry name" value="HTH_18"/>
    <property type="match status" value="1"/>
</dbReference>
<dbReference type="Pfam" id="PF17853">
    <property type="entry name" value="GGDEF_2"/>
    <property type="match status" value="1"/>
</dbReference>
<feature type="domain" description="HTH araC/xylS-type" evidence="5">
    <location>
        <begin position="661"/>
        <end position="760"/>
    </location>
</feature>
<evidence type="ECO:0000256" key="4">
    <source>
        <dbReference type="SAM" id="Phobius"/>
    </source>
</evidence>
<protein>
    <submittedName>
        <fullName evidence="6">Helix-turn-helix domain-containing protein</fullName>
    </submittedName>
</protein>